<dbReference type="Proteomes" id="UP000000440">
    <property type="component" value="Chromosome"/>
</dbReference>
<gene>
    <name evidence="4" type="ordered locus">tll0572</name>
</gene>
<evidence type="ECO:0000256" key="1">
    <source>
        <dbReference type="ARBA" id="ARBA00022553"/>
    </source>
</evidence>
<dbReference type="EMBL" id="BA000039">
    <property type="protein sequence ID" value="BAC08124.1"/>
    <property type="molecule type" value="Genomic_DNA"/>
</dbReference>
<dbReference type="PROSITE" id="PS50110">
    <property type="entry name" value="RESPONSE_REGULATORY"/>
    <property type="match status" value="1"/>
</dbReference>
<dbReference type="PIRSF" id="PIRSF005897">
    <property type="entry name" value="RR_PatA"/>
    <property type="match status" value="1"/>
</dbReference>
<organism evidence="4 5">
    <name type="scientific">Thermosynechococcus vestitus (strain NIES-2133 / IAM M-273 / BP-1)</name>
    <dbReference type="NCBI Taxonomy" id="197221"/>
    <lineage>
        <taxon>Bacteria</taxon>
        <taxon>Bacillati</taxon>
        <taxon>Cyanobacteriota</taxon>
        <taxon>Cyanophyceae</taxon>
        <taxon>Acaryochloridales</taxon>
        <taxon>Thermosynechococcaceae</taxon>
        <taxon>Thermosynechococcus</taxon>
    </lineage>
</organism>
<dbReference type="InterPro" id="IPR001789">
    <property type="entry name" value="Sig_transdc_resp-reg_receiver"/>
</dbReference>
<dbReference type="InterPro" id="IPR025497">
    <property type="entry name" value="PatA-like_N"/>
</dbReference>
<proteinExistence type="predicted"/>
<sequence>MISENQLIWLFPAGIQGNRGGESELGIDMMTSEQSSRVGGTEALQPEGLLRQLSTSGGTGCFKVVVEGQQWFLYFDRGDIIYATHTIEPGDRFERHLRQLSHSVPALDRHLRAKVRQQWEQANTPTPIYEYESLRWLLTQGLITAEQFYQLVEGLILEVLESFLYLKTGQHQLVPYVEVAIARRFDAASLIEKCKSRIQQWLSLGHKIVSPFQRPYFFSHAQVNLTPEQQQRLGSLLRGFSFRHLAVLLNQNEITLVRSLLPLIEKGAVVVREPQHPFDLLPNFDLSLWQETTPALVEDSGDSGSGFFTSQVPNRTYRIVCIDDSPTILNEMKRFLADDAFEVIALNDSVKALMEVMRLNPDLILLDVGMPNIDGYKFCKVIRNHERFKSVPIIMVTGNTGLIDRAKARFVGATDYMTKPFTQAELLKMVFQYLT</sequence>
<protein>
    <submittedName>
        <fullName evidence="4">Two-component response regulator</fullName>
    </submittedName>
</protein>
<dbReference type="PANTHER" id="PTHR44591">
    <property type="entry name" value="STRESS RESPONSE REGULATOR PROTEIN 1"/>
    <property type="match status" value="1"/>
</dbReference>
<dbReference type="AlphaFoldDB" id="Q8DLC4"/>
<dbReference type="GO" id="GO:0000160">
    <property type="term" value="P:phosphorelay signal transduction system"/>
    <property type="evidence" value="ECO:0007669"/>
    <property type="project" value="InterPro"/>
</dbReference>
<dbReference type="EnsemblBacteria" id="BAC08124">
    <property type="protein sequence ID" value="BAC08124"/>
    <property type="gene ID" value="BAC08124"/>
</dbReference>
<evidence type="ECO:0000313" key="5">
    <source>
        <dbReference type="Proteomes" id="UP000000440"/>
    </source>
</evidence>
<dbReference type="eggNOG" id="COG0745">
    <property type="taxonomic scope" value="Bacteria"/>
</dbReference>
<dbReference type="KEGG" id="tel:tll0572"/>
<evidence type="ECO:0000313" key="4">
    <source>
        <dbReference type="EMBL" id="BAC08124.1"/>
    </source>
</evidence>
<evidence type="ECO:0000256" key="2">
    <source>
        <dbReference type="PROSITE-ProRule" id="PRU00169"/>
    </source>
</evidence>
<evidence type="ECO:0000259" key="3">
    <source>
        <dbReference type="PROSITE" id="PS50110"/>
    </source>
</evidence>
<feature type="domain" description="Response regulatory" evidence="3">
    <location>
        <begin position="318"/>
        <end position="434"/>
    </location>
</feature>
<name>Q8DLC4_THEVB</name>
<keyword evidence="5" id="KW-1185">Reference proteome</keyword>
<dbReference type="InterPro" id="IPR024186">
    <property type="entry name" value="Sig_transdc_resp-reg_PatA"/>
</dbReference>
<accession>Q8DLC4</accession>
<keyword evidence="1 2" id="KW-0597">Phosphoprotein</keyword>
<dbReference type="PANTHER" id="PTHR44591:SF3">
    <property type="entry name" value="RESPONSE REGULATORY DOMAIN-CONTAINING PROTEIN"/>
    <property type="match status" value="1"/>
</dbReference>
<dbReference type="Pfam" id="PF14332">
    <property type="entry name" value="DUF4388"/>
    <property type="match status" value="1"/>
</dbReference>
<dbReference type="Gene3D" id="3.40.50.2300">
    <property type="match status" value="1"/>
</dbReference>
<dbReference type="InterPro" id="IPR011006">
    <property type="entry name" value="CheY-like_superfamily"/>
</dbReference>
<dbReference type="STRING" id="197221.gene:10747162"/>
<reference evidence="4 5" key="1">
    <citation type="journal article" date="2002" name="DNA Res.">
        <title>Complete genome structure of the thermophilic cyanobacterium Thermosynechococcus elongatus BP-1.</title>
        <authorList>
            <person name="Nakamura Y."/>
            <person name="Kaneko T."/>
            <person name="Sato S."/>
            <person name="Ikeuchi M."/>
            <person name="Katoh H."/>
            <person name="Sasamoto S."/>
            <person name="Watanabe A."/>
            <person name="Iriguchi M."/>
            <person name="Kawashima K."/>
            <person name="Kimura T."/>
            <person name="Kishida Y."/>
            <person name="Kiyokawa C."/>
            <person name="Kohara M."/>
            <person name="Matsumoto M."/>
            <person name="Matsuno A."/>
            <person name="Nakazaki N."/>
            <person name="Shimpo S."/>
            <person name="Sugimoto M."/>
            <person name="Takeuchi C."/>
            <person name="Yamada M."/>
            <person name="Tabata S."/>
        </authorList>
    </citation>
    <scope>NUCLEOTIDE SEQUENCE [LARGE SCALE GENOMIC DNA]</scope>
    <source>
        <strain evidence="5">IAM M-273 / NIES-2133 / BP-1</strain>
    </source>
</reference>
<dbReference type="Pfam" id="PF00072">
    <property type="entry name" value="Response_reg"/>
    <property type="match status" value="1"/>
</dbReference>
<feature type="modified residue" description="4-aspartylphosphate" evidence="2">
    <location>
        <position position="367"/>
    </location>
</feature>
<dbReference type="SUPFAM" id="SSF52172">
    <property type="entry name" value="CheY-like"/>
    <property type="match status" value="1"/>
</dbReference>
<dbReference type="SMART" id="SM00448">
    <property type="entry name" value="REC"/>
    <property type="match status" value="1"/>
</dbReference>
<dbReference type="PATRIC" id="fig|197221.4.peg.604"/>
<dbReference type="InterPro" id="IPR050595">
    <property type="entry name" value="Bact_response_regulator"/>
</dbReference>